<dbReference type="Gene3D" id="3.40.190.10">
    <property type="entry name" value="Periplasmic binding protein-like II"/>
    <property type="match status" value="2"/>
</dbReference>
<comment type="similarity">
    <text evidence="1">Belongs to the LysR transcriptional regulatory family.</text>
</comment>
<dbReference type="PANTHER" id="PTHR30537">
    <property type="entry name" value="HTH-TYPE TRANSCRIPTIONAL REGULATOR"/>
    <property type="match status" value="1"/>
</dbReference>
<dbReference type="InterPro" id="IPR036390">
    <property type="entry name" value="WH_DNA-bd_sf"/>
</dbReference>
<dbReference type="RefSeq" id="WP_020038812.1">
    <property type="nucleotide sequence ID" value="NZ_KE557277.1"/>
</dbReference>
<sequence>MARTPLLPSLVALRAFVHVGATGSIRQAGERMHVDHSSISRHLKNLEERLQVQLVRKQGRGLVLTPRGQDYHRRISEAFGLIETATQDLVQPEDGHLAIYAPPGIAHRVLLPNLPALRRRLPDWEILLHTQPRGEIDPEGAGHWVEIHFGDEAPPVEGTRSRHLFRPRLFPVVSPRVDPRWLTLGSPSGLVDVPLIMARLDGELDAWFAHCGLRRGSEMSYMLMPNTHLALEAALYGQGAALANDVIAAQDLASGNLAELFGTDFRSGSYFVVTSEADWDEAHMVFARDWLDGLMPRSETRDAREG</sequence>
<dbReference type="InterPro" id="IPR058163">
    <property type="entry name" value="LysR-type_TF_proteobact-type"/>
</dbReference>
<evidence type="ECO:0000256" key="2">
    <source>
        <dbReference type="ARBA" id="ARBA00023015"/>
    </source>
</evidence>
<dbReference type="Gene3D" id="1.10.10.10">
    <property type="entry name" value="Winged helix-like DNA-binding domain superfamily/Winged helix DNA-binding domain"/>
    <property type="match status" value="1"/>
</dbReference>
<proteinExistence type="inferred from homology"/>
<keyword evidence="3" id="KW-0238">DNA-binding</keyword>
<dbReference type="STRING" id="1123237.Salmuc_03672"/>
<keyword evidence="2" id="KW-0805">Transcription regulation</keyword>
<dbReference type="PANTHER" id="PTHR30537:SF79">
    <property type="entry name" value="TRANSCRIPTIONAL REGULATOR-RELATED"/>
    <property type="match status" value="1"/>
</dbReference>
<dbReference type="InterPro" id="IPR000847">
    <property type="entry name" value="LysR_HTH_N"/>
</dbReference>
<evidence type="ECO:0000259" key="5">
    <source>
        <dbReference type="PROSITE" id="PS50931"/>
    </source>
</evidence>
<organism evidence="6 7">
    <name type="scientific">Salipiger mucosus DSM 16094</name>
    <dbReference type="NCBI Taxonomy" id="1123237"/>
    <lineage>
        <taxon>Bacteria</taxon>
        <taxon>Pseudomonadati</taxon>
        <taxon>Pseudomonadota</taxon>
        <taxon>Alphaproteobacteria</taxon>
        <taxon>Rhodobacterales</taxon>
        <taxon>Roseobacteraceae</taxon>
        <taxon>Salipiger</taxon>
    </lineage>
</organism>
<reference evidence="7" key="1">
    <citation type="journal article" date="2014" name="Stand. Genomic Sci.">
        <title>Genome sequence of the exopolysaccharide-producing Salipiger mucosus type strain (DSM 16094(T)), a moderately halophilic member of the Roseobacter clade.</title>
        <authorList>
            <person name="Riedel T."/>
            <person name="Spring S."/>
            <person name="Fiebig A."/>
            <person name="Petersen J."/>
            <person name="Kyrpides N.C."/>
            <person name="Goker M."/>
            <person name="Klenk H.P."/>
        </authorList>
    </citation>
    <scope>NUCLEOTIDE SEQUENCE [LARGE SCALE GENOMIC DNA]</scope>
    <source>
        <strain evidence="7">DSM 16094</strain>
    </source>
</reference>
<dbReference type="InterPro" id="IPR036388">
    <property type="entry name" value="WH-like_DNA-bd_sf"/>
</dbReference>
<dbReference type="Proteomes" id="UP000015347">
    <property type="component" value="Unassembled WGS sequence"/>
</dbReference>
<dbReference type="Pfam" id="PF00126">
    <property type="entry name" value="HTH_1"/>
    <property type="match status" value="1"/>
</dbReference>
<dbReference type="eggNOG" id="COG0583">
    <property type="taxonomic scope" value="Bacteria"/>
</dbReference>
<name>S9QFZ5_9RHOB</name>
<dbReference type="SUPFAM" id="SSF46785">
    <property type="entry name" value="Winged helix' DNA-binding domain"/>
    <property type="match status" value="1"/>
</dbReference>
<protein>
    <submittedName>
        <fullName evidence="6">Putative transcriptional regulatory protein, LysR family</fullName>
    </submittedName>
</protein>
<feature type="domain" description="HTH lysR-type" evidence="5">
    <location>
        <begin position="8"/>
        <end position="65"/>
    </location>
</feature>
<evidence type="ECO:0000313" key="7">
    <source>
        <dbReference type="Proteomes" id="UP000015347"/>
    </source>
</evidence>
<comment type="caution">
    <text evidence="6">The sequence shown here is derived from an EMBL/GenBank/DDBJ whole genome shotgun (WGS) entry which is preliminary data.</text>
</comment>
<dbReference type="PROSITE" id="PS50931">
    <property type="entry name" value="HTH_LYSR"/>
    <property type="match status" value="1"/>
</dbReference>
<gene>
    <name evidence="6" type="ORF">Salmuc_03672</name>
</gene>
<evidence type="ECO:0000256" key="4">
    <source>
        <dbReference type="ARBA" id="ARBA00023163"/>
    </source>
</evidence>
<dbReference type="OrthoDB" id="9813056at2"/>
<evidence type="ECO:0000256" key="3">
    <source>
        <dbReference type="ARBA" id="ARBA00023125"/>
    </source>
</evidence>
<dbReference type="GO" id="GO:0043565">
    <property type="term" value="F:sequence-specific DNA binding"/>
    <property type="evidence" value="ECO:0007669"/>
    <property type="project" value="TreeGrafter"/>
</dbReference>
<evidence type="ECO:0000256" key="1">
    <source>
        <dbReference type="ARBA" id="ARBA00009437"/>
    </source>
</evidence>
<evidence type="ECO:0000313" key="6">
    <source>
        <dbReference type="EMBL" id="EPX80356.1"/>
    </source>
</evidence>
<dbReference type="InterPro" id="IPR005119">
    <property type="entry name" value="LysR_subst-bd"/>
</dbReference>
<dbReference type="EMBL" id="APVH01000032">
    <property type="protein sequence ID" value="EPX80356.1"/>
    <property type="molecule type" value="Genomic_DNA"/>
</dbReference>
<dbReference type="AlphaFoldDB" id="S9QFZ5"/>
<dbReference type="GO" id="GO:0006351">
    <property type="term" value="P:DNA-templated transcription"/>
    <property type="evidence" value="ECO:0007669"/>
    <property type="project" value="TreeGrafter"/>
</dbReference>
<dbReference type="HOGENOM" id="CLU_039613_16_1_5"/>
<dbReference type="SUPFAM" id="SSF53850">
    <property type="entry name" value="Periplasmic binding protein-like II"/>
    <property type="match status" value="1"/>
</dbReference>
<keyword evidence="4" id="KW-0804">Transcription</keyword>
<accession>S9QFZ5</accession>
<dbReference type="GO" id="GO:0003700">
    <property type="term" value="F:DNA-binding transcription factor activity"/>
    <property type="evidence" value="ECO:0007669"/>
    <property type="project" value="InterPro"/>
</dbReference>
<dbReference type="Pfam" id="PF03466">
    <property type="entry name" value="LysR_substrate"/>
    <property type="match status" value="1"/>
</dbReference>
<keyword evidence="7" id="KW-1185">Reference proteome</keyword>